<dbReference type="PANTHER" id="PTHR30238:SF4">
    <property type="entry name" value="SLL1022 PROTEIN"/>
    <property type="match status" value="1"/>
</dbReference>
<dbReference type="EMBL" id="FPKU01000001">
    <property type="protein sequence ID" value="SFZ82748.1"/>
    <property type="molecule type" value="Genomic_DNA"/>
</dbReference>
<evidence type="ECO:0000256" key="1">
    <source>
        <dbReference type="ARBA" id="ARBA00004141"/>
    </source>
</evidence>
<dbReference type="PANTHER" id="PTHR30238">
    <property type="entry name" value="MEMBRANE BOUND PREDICTED REDOX MODULATOR"/>
    <property type="match status" value="1"/>
</dbReference>
<organism evidence="7 8">
    <name type="scientific">Devosia enhydra</name>
    <dbReference type="NCBI Taxonomy" id="665118"/>
    <lineage>
        <taxon>Bacteria</taxon>
        <taxon>Pseudomonadati</taxon>
        <taxon>Pseudomonadota</taxon>
        <taxon>Alphaproteobacteria</taxon>
        <taxon>Hyphomicrobiales</taxon>
        <taxon>Devosiaceae</taxon>
        <taxon>Devosia</taxon>
    </lineage>
</organism>
<dbReference type="AlphaFoldDB" id="A0A1K2HVF6"/>
<proteinExistence type="inferred from homology"/>
<keyword evidence="8" id="KW-1185">Reference proteome</keyword>
<feature type="transmembrane region" description="Helical" evidence="6">
    <location>
        <begin position="49"/>
        <end position="67"/>
    </location>
</feature>
<protein>
    <submittedName>
        <fullName evidence="7">Integral membrane protein, YjbE family</fullName>
    </submittedName>
</protein>
<evidence type="ECO:0000313" key="7">
    <source>
        <dbReference type="EMBL" id="SFZ82748.1"/>
    </source>
</evidence>
<feature type="transmembrane region" description="Helical" evidence="6">
    <location>
        <begin position="12"/>
        <end position="37"/>
    </location>
</feature>
<evidence type="ECO:0000256" key="5">
    <source>
        <dbReference type="ARBA" id="ARBA00023136"/>
    </source>
</evidence>
<feature type="transmembrane region" description="Helical" evidence="6">
    <location>
        <begin position="73"/>
        <end position="91"/>
    </location>
</feature>
<evidence type="ECO:0000256" key="2">
    <source>
        <dbReference type="ARBA" id="ARBA00007511"/>
    </source>
</evidence>
<gene>
    <name evidence="7" type="ORF">SAMN02983003_1254</name>
</gene>
<dbReference type="Proteomes" id="UP000183447">
    <property type="component" value="Unassembled WGS sequence"/>
</dbReference>
<dbReference type="STRING" id="665118.SAMN02983003_1254"/>
<sequence>MDFITNLFTGEALSAFLQVIMIDLVLAGDNAIVIGLAAAGLPADQRKKAILIGIAAATVLRICFALITTQLLALGGGLLIAGGVLLLWVCWKMYRELTVSHAEEHAATEALADADLNKDGTVAKGAPRKTLRQAAIQILIADVSMSLDNVLAVAGAAHDHPEVLIFGLLLSVALMGVASAYIANVLNKFRWIAWIGLLVILYVALKMGYEGLDQVLGHTLPAIPFIKG</sequence>
<evidence type="ECO:0000256" key="4">
    <source>
        <dbReference type="ARBA" id="ARBA00022989"/>
    </source>
</evidence>
<evidence type="ECO:0000313" key="8">
    <source>
        <dbReference type="Proteomes" id="UP000183447"/>
    </source>
</evidence>
<comment type="similarity">
    <text evidence="2">Belongs to the TerC family.</text>
</comment>
<name>A0A1K2HVF6_9HYPH</name>
<dbReference type="Pfam" id="PF03741">
    <property type="entry name" value="TerC"/>
    <property type="match status" value="1"/>
</dbReference>
<feature type="transmembrane region" description="Helical" evidence="6">
    <location>
        <begin position="163"/>
        <end position="184"/>
    </location>
</feature>
<keyword evidence="5 6" id="KW-0472">Membrane</keyword>
<dbReference type="InterPro" id="IPR022301">
    <property type="entry name" value="Integral_membrane_YjbE"/>
</dbReference>
<evidence type="ECO:0000256" key="6">
    <source>
        <dbReference type="SAM" id="Phobius"/>
    </source>
</evidence>
<feature type="transmembrane region" description="Helical" evidence="6">
    <location>
        <begin position="191"/>
        <end position="209"/>
    </location>
</feature>
<keyword evidence="4 6" id="KW-1133">Transmembrane helix</keyword>
<dbReference type="NCBIfam" id="TIGR03717">
    <property type="entry name" value="R_switched_YjbE"/>
    <property type="match status" value="1"/>
</dbReference>
<evidence type="ECO:0000256" key="3">
    <source>
        <dbReference type="ARBA" id="ARBA00022692"/>
    </source>
</evidence>
<dbReference type="GO" id="GO:0016020">
    <property type="term" value="C:membrane"/>
    <property type="evidence" value="ECO:0007669"/>
    <property type="project" value="UniProtKB-SubCell"/>
</dbReference>
<feature type="transmembrane region" description="Helical" evidence="6">
    <location>
        <begin position="134"/>
        <end position="157"/>
    </location>
</feature>
<accession>A0A1K2HVF6</accession>
<dbReference type="InterPro" id="IPR005496">
    <property type="entry name" value="Integral_membrane_TerC"/>
</dbReference>
<keyword evidence="3 6" id="KW-0812">Transmembrane</keyword>
<reference evidence="7 8" key="1">
    <citation type="submission" date="2016-11" db="EMBL/GenBank/DDBJ databases">
        <authorList>
            <person name="Jaros S."/>
            <person name="Januszkiewicz K."/>
            <person name="Wedrychowicz H."/>
        </authorList>
    </citation>
    <scope>NUCLEOTIDE SEQUENCE [LARGE SCALE GENOMIC DNA]</scope>
    <source>
        <strain evidence="7 8">ATCC 23634</strain>
    </source>
</reference>
<comment type="subcellular location">
    <subcellularLocation>
        <location evidence="1">Membrane</location>
        <topology evidence="1">Multi-pass membrane protein</topology>
    </subcellularLocation>
</comment>